<dbReference type="PROSITE" id="PS51011">
    <property type="entry name" value="ARID"/>
    <property type="match status" value="1"/>
</dbReference>
<dbReference type="OrthoDB" id="1938591at2759"/>
<dbReference type="SMART" id="SM01014">
    <property type="entry name" value="ARID"/>
    <property type="match status" value="1"/>
</dbReference>
<dbReference type="SUPFAM" id="SSF46774">
    <property type="entry name" value="ARID-like"/>
    <property type="match status" value="1"/>
</dbReference>
<gene>
    <name evidence="6" type="ORF">BDV96DRAFT_592972</name>
</gene>
<feature type="region of interest" description="Disordered" evidence="4">
    <location>
        <begin position="1101"/>
        <end position="1120"/>
    </location>
</feature>
<dbReference type="Proteomes" id="UP000799770">
    <property type="component" value="Unassembled WGS sequence"/>
</dbReference>
<dbReference type="CDD" id="cd16871">
    <property type="entry name" value="ARID_Swi1p-like"/>
    <property type="match status" value="1"/>
</dbReference>
<feature type="compositionally biased region" description="Polar residues" evidence="4">
    <location>
        <begin position="571"/>
        <end position="587"/>
    </location>
</feature>
<keyword evidence="3" id="KW-0539">Nucleus</keyword>
<dbReference type="GO" id="GO:0016514">
    <property type="term" value="C:SWI/SNF complex"/>
    <property type="evidence" value="ECO:0007669"/>
    <property type="project" value="TreeGrafter"/>
</dbReference>
<feature type="compositionally biased region" description="Polar residues" evidence="4">
    <location>
        <begin position="657"/>
        <end position="673"/>
    </location>
</feature>
<dbReference type="PANTHER" id="PTHR13964">
    <property type="entry name" value="RBP-RELATED"/>
    <property type="match status" value="1"/>
</dbReference>
<feature type="compositionally biased region" description="Low complexity" evidence="4">
    <location>
        <begin position="588"/>
        <end position="620"/>
    </location>
</feature>
<evidence type="ECO:0000313" key="6">
    <source>
        <dbReference type="EMBL" id="KAF2122434.1"/>
    </source>
</evidence>
<dbReference type="EMBL" id="ML977310">
    <property type="protein sequence ID" value="KAF2122434.1"/>
    <property type="molecule type" value="Genomic_DNA"/>
</dbReference>
<accession>A0A6A5ZTU8</accession>
<feature type="compositionally biased region" description="Polar residues" evidence="4">
    <location>
        <begin position="1101"/>
        <end position="1110"/>
    </location>
</feature>
<dbReference type="SMART" id="SM00501">
    <property type="entry name" value="BRIGHT"/>
    <property type="match status" value="1"/>
</dbReference>
<dbReference type="GO" id="GO:0006357">
    <property type="term" value="P:regulation of transcription by RNA polymerase II"/>
    <property type="evidence" value="ECO:0007669"/>
    <property type="project" value="TreeGrafter"/>
</dbReference>
<sequence>MRRRRCQCTRAVEAESKHRCSLVCVLRQAYHGKEPMGSRGGPPKRLETVGESCRDRYRTCVDSRFLGRVEWRANVGRAEEGFGSIASSANQPGSTHTDGPARQITGTTVCKVAKRSFLTLIAPPSAANRVEASSARALIEHISSGRSPAVSACQNTSSACLLSRGEYHPAAARPSLCHARPRPASARCGHVDASASAKTNAETSPSRWIACPQASLAPSLSPPAPRPPTPTPTRRRSGPARTMDFQVPQNGMYDPTSFVDPSALGNPQMNGTRPYPMSSIPQKRDSTGATLSRSQTPSQQPQFGLQQGFSHTPSPTMQNQHFRPGTVAPQRMQTVSPAQNPSAPQMSPMGFAQGSPLPPGYRPTSGGQFQVQPVQLSSNLQRQQQEAQRQYTARLQAQQQQLGNLAASNMAAQQRHHAASQMPNYAAQQMAMQRQMAQGQGQMQQNLQNNPQAQAQAFLKNVAALMAQQNRPFNPQPQAAGRVINLHMLYYTVMKMKGYQYVSQTQQWPRIAQALNINLQQYPTAGDELRLAYEQNLVPYERVYIQKTQAQQAMKNNINQQPAMGAMGPQMSPTRPTMPNAPNSMSEQQQQYFQQLQRSKQLAMQQQHQQPTGQQPFDQPNTLQSNGAMASTNGWSTPQPDGKMAADALEQHRKSLSRTLESTPPQGQGSVHLSPSPGPSKMKEAAAQEASPAVNGVKEPIEEIDPSKYRPTTRTGGNIYGGLEVGSHELENLAKTLVEFRPNVPTLSEMGVIDIRALTMSIRSGLHAECRLALDILAKLTYEGGAEMPLELDKCDDLVEVLIEYAEEELEILANENPEVSDIIDLTPYEDVVHHCRTEFVALRDHSEFGTNDYDLDRTADRILAITVILRNLSFHEINHFHLASPTVLKFIATAIRLVGTRVLFLRSHANTFEFMKDLVTFFSNTSTKISLPSRDDAYTILHFLCAFAPVPRPGMPVRFTPYHPKIHQCLPSAVDSLAKLLARDDPNRTYFKQIFANEASSTPPYDLLTRTFGLAIAVVPDRTVGKLHDVAETRIGEVRFIEARIAEARKPYLMQGMLAGDILATLAPGPDTGVCRSWLESEDGWAVSLIKLAMSLCSTDSNMPPQSDPRTGRGQPPLGRDVEGFQLIVHRALSLLKRLGDKSKGGEVLVKGAQTNGHMDVDDEDDDDMDTIYHGGSTWRVKADVLPKKETLLSALLTPGLDARSLRQYCSIGYLDTP</sequence>
<feature type="region of interest" description="Disordered" evidence="4">
    <location>
        <begin position="214"/>
        <end position="369"/>
    </location>
</feature>
<dbReference type="Pfam" id="PF01388">
    <property type="entry name" value="ARID"/>
    <property type="match status" value="1"/>
</dbReference>
<evidence type="ECO:0000256" key="1">
    <source>
        <dbReference type="ARBA" id="ARBA00023015"/>
    </source>
</evidence>
<feature type="domain" description="ARID" evidence="5">
    <location>
        <begin position="452"/>
        <end position="545"/>
    </location>
</feature>
<evidence type="ECO:0000259" key="5">
    <source>
        <dbReference type="PROSITE" id="PS51011"/>
    </source>
</evidence>
<reference evidence="6" key="1">
    <citation type="journal article" date="2020" name="Stud. Mycol.">
        <title>101 Dothideomycetes genomes: a test case for predicting lifestyles and emergence of pathogens.</title>
        <authorList>
            <person name="Haridas S."/>
            <person name="Albert R."/>
            <person name="Binder M."/>
            <person name="Bloem J."/>
            <person name="Labutti K."/>
            <person name="Salamov A."/>
            <person name="Andreopoulos B."/>
            <person name="Baker S."/>
            <person name="Barry K."/>
            <person name="Bills G."/>
            <person name="Bluhm B."/>
            <person name="Cannon C."/>
            <person name="Castanera R."/>
            <person name="Culley D."/>
            <person name="Daum C."/>
            <person name="Ezra D."/>
            <person name="Gonzalez J."/>
            <person name="Henrissat B."/>
            <person name="Kuo A."/>
            <person name="Liang C."/>
            <person name="Lipzen A."/>
            <person name="Lutzoni F."/>
            <person name="Magnuson J."/>
            <person name="Mondo S."/>
            <person name="Nolan M."/>
            <person name="Ohm R."/>
            <person name="Pangilinan J."/>
            <person name="Park H.-J."/>
            <person name="Ramirez L."/>
            <person name="Alfaro M."/>
            <person name="Sun H."/>
            <person name="Tritt A."/>
            <person name="Yoshinaga Y."/>
            <person name="Zwiers L.-H."/>
            <person name="Turgeon B."/>
            <person name="Goodwin S."/>
            <person name="Spatafora J."/>
            <person name="Crous P."/>
            <person name="Grigoriev I."/>
        </authorList>
    </citation>
    <scope>NUCLEOTIDE SEQUENCE</scope>
    <source>
        <strain evidence="6">CBS 627.86</strain>
    </source>
</reference>
<feature type="compositionally biased region" description="Polar residues" evidence="4">
    <location>
        <begin position="287"/>
        <end position="321"/>
    </location>
</feature>
<evidence type="ECO:0000256" key="3">
    <source>
        <dbReference type="ARBA" id="ARBA00023242"/>
    </source>
</evidence>
<dbReference type="InterPro" id="IPR001606">
    <property type="entry name" value="ARID_dom"/>
</dbReference>
<dbReference type="InterPro" id="IPR051232">
    <property type="entry name" value="ARID/SWI1_ChromRemod"/>
</dbReference>
<dbReference type="PANTHER" id="PTHR13964:SF27">
    <property type="entry name" value="HAT-TRICK, ISOFORM D"/>
    <property type="match status" value="1"/>
</dbReference>
<proteinExistence type="predicted"/>
<protein>
    <recommendedName>
        <fullName evidence="5">ARID domain-containing protein</fullName>
    </recommendedName>
</protein>
<keyword evidence="2" id="KW-0804">Transcription</keyword>
<organism evidence="6 7">
    <name type="scientific">Lophiotrema nucula</name>
    <dbReference type="NCBI Taxonomy" id="690887"/>
    <lineage>
        <taxon>Eukaryota</taxon>
        <taxon>Fungi</taxon>
        <taxon>Dikarya</taxon>
        <taxon>Ascomycota</taxon>
        <taxon>Pezizomycotina</taxon>
        <taxon>Dothideomycetes</taxon>
        <taxon>Pleosporomycetidae</taxon>
        <taxon>Pleosporales</taxon>
        <taxon>Lophiotremataceae</taxon>
        <taxon>Lophiotrema</taxon>
    </lineage>
</organism>
<dbReference type="InterPro" id="IPR036431">
    <property type="entry name" value="ARID_dom_sf"/>
</dbReference>
<evidence type="ECO:0000313" key="7">
    <source>
        <dbReference type="Proteomes" id="UP000799770"/>
    </source>
</evidence>
<evidence type="ECO:0000256" key="4">
    <source>
        <dbReference type="SAM" id="MobiDB-lite"/>
    </source>
</evidence>
<dbReference type="AlphaFoldDB" id="A0A6A5ZTU8"/>
<feature type="region of interest" description="Disordered" evidence="4">
    <location>
        <begin position="564"/>
        <end position="695"/>
    </location>
</feature>
<dbReference type="Gene3D" id="1.10.150.60">
    <property type="entry name" value="ARID DNA-binding domain"/>
    <property type="match status" value="1"/>
</dbReference>
<keyword evidence="7" id="KW-1185">Reference proteome</keyword>
<feature type="compositionally biased region" description="Pro residues" evidence="4">
    <location>
        <begin position="220"/>
        <end position="231"/>
    </location>
</feature>
<feature type="compositionally biased region" description="Polar residues" evidence="4">
    <location>
        <begin position="331"/>
        <end position="345"/>
    </location>
</feature>
<dbReference type="GO" id="GO:0000976">
    <property type="term" value="F:transcription cis-regulatory region binding"/>
    <property type="evidence" value="ECO:0007669"/>
    <property type="project" value="TreeGrafter"/>
</dbReference>
<feature type="compositionally biased region" description="Polar residues" evidence="4">
    <location>
        <begin position="621"/>
        <end position="639"/>
    </location>
</feature>
<keyword evidence="1" id="KW-0805">Transcription regulation</keyword>
<evidence type="ECO:0000256" key="2">
    <source>
        <dbReference type="ARBA" id="ARBA00023163"/>
    </source>
</evidence>
<name>A0A6A5ZTU8_9PLEO</name>